<dbReference type="InterPro" id="IPR005883">
    <property type="entry name" value="PilM"/>
</dbReference>
<evidence type="ECO:0000313" key="1">
    <source>
        <dbReference type="EMBL" id="MBC5630799.1"/>
    </source>
</evidence>
<dbReference type="SUPFAM" id="SSF53067">
    <property type="entry name" value="Actin-like ATPase domain"/>
    <property type="match status" value="2"/>
</dbReference>
<evidence type="ECO:0000313" key="2">
    <source>
        <dbReference type="Proteomes" id="UP000596929"/>
    </source>
</evidence>
<accession>A0ABR7DHC2</accession>
<comment type="caution">
    <text evidence="1">The sequence shown here is derived from an EMBL/GenBank/DDBJ whole genome shotgun (WGS) entry which is preliminary data.</text>
</comment>
<dbReference type="Proteomes" id="UP000596929">
    <property type="component" value="Unassembled WGS sequence"/>
</dbReference>
<protein>
    <submittedName>
        <fullName evidence="1">Type IV pilus assembly protein PilM</fullName>
    </submittedName>
</protein>
<dbReference type="PANTHER" id="PTHR32432">
    <property type="entry name" value="CELL DIVISION PROTEIN FTSA-RELATED"/>
    <property type="match status" value="1"/>
</dbReference>
<dbReference type="InterPro" id="IPR050696">
    <property type="entry name" value="FtsA/MreB"/>
</dbReference>
<name>A0ABR7DHC2_9CLOT</name>
<dbReference type="Gene3D" id="3.30.1490.300">
    <property type="match status" value="1"/>
</dbReference>
<proteinExistence type="predicted"/>
<dbReference type="PANTHER" id="PTHR32432:SF3">
    <property type="entry name" value="ETHANOLAMINE UTILIZATION PROTEIN EUTJ"/>
    <property type="match status" value="1"/>
</dbReference>
<dbReference type="PIRSF" id="PIRSF019169">
    <property type="entry name" value="PilM"/>
    <property type="match status" value="1"/>
</dbReference>
<dbReference type="NCBIfam" id="TIGR01175">
    <property type="entry name" value="pilM"/>
    <property type="match status" value="1"/>
</dbReference>
<dbReference type="RefSeq" id="WP_186861029.1">
    <property type="nucleotide sequence ID" value="NZ_JACOOO010000044.1"/>
</dbReference>
<dbReference type="Gene3D" id="3.30.420.40">
    <property type="match status" value="2"/>
</dbReference>
<sequence>MSEEKKKVFNFSKLKEIGQMDIKDLTKGLKVKKVDVKIPVKREKSRNVISFDIGASSIKMVTGKYSREKLVINKCIDIITPDGVINDGRIVNQDTLKDIIKFSLNENKIKAQDVIITTNSSLVINREIVIPKVEADEIDTVIRYEIQQYLPINLDDYILQFIILEELEDESGQKLKVNVIAYPDKIARGYYDLINSLGLTPYVLDVTYNSINKIANYSELSKVGDKGTVAFVDMGGNSVNVTVLKDGKLDFTRMIKIGGDNIDFALSQKLNMSVKSTESIKIEKGKLLDIKDDDVINNALKICIDEIVMDLERIIKFYSNKSVGNKIDKIFVYGGTSNIKGIDNYLEEKFDIKTEKIDKLNNIEFASKELKELSMEQYLNAIGAIIRL</sequence>
<gene>
    <name evidence="1" type="primary">pilM</name>
    <name evidence="1" type="ORF">H8S20_18250</name>
</gene>
<reference evidence="1 2" key="1">
    <citation type="submission" date="2020-08" db="EMBL/GenBank/DDBJ databases">
        <title>Genome public.</title>
        <authorList>
            <person name="Liu C."/>
            <person name="Sun Q."/>
        </authorList>
    </citation>
    <scope>NUCLEOTIDE SEQUENCE [LARGE SCALE GENOMIC DNA]</scope>
    <source>
        <strain evidence="1 2">NSJ-6</strain>
    </source>
</reference>
<dbReference type="EMBL" id="JACOOO010000044">
    <property type="protein sequence ID" value="MBC5630799.1"/>
    <property type="molecule type" value="Genomic_DNA"/>
</dbReference>
<dbReference type="Pfam" id="PF11104">
    <property type="entry name" value="PilM_2"/>
    <property type="match status" value="1"/>
</dbReference>
<organism evidence="1 2">
    <name type="scientific">Clostridium hominis</name>
    <dbReference type="NCBI Taxonomy" id="2763036"/>
    <lineage>
        <taxon>Bacteria</taxon>
        <taxon>Bacillati</taxon>
        <taxon>Bacillota</taxon>
        <taxon>Clostridia</taxon>
        <taxon>Eubacteriales</taxon>
        <taxon>Clostridiaceae</taxon>
        <taxon>Clostridium</taxon>
    </lineage>
</organism>
<dbReference type="InterPro" id="IPR043129">
    <property type="entry name" value="ATPase_NBD"/>
</dbReference>
<keyword evidence="2" id="KW-1185">Reference proteome</keyword>
<dbReference type="CDD" id="cd24049">
    <property type="entry name" value="ASKHA_NBD_PilM"/>
    <property type="match status" value="1"/>
</dbReference>